<dbReference type="CDD" id="cd01858">
    <property type="entry name" value="NGP_1"/>
    <property type="match status" value="1"/>
</dbReference>
<dbReference type="InterPro" id="IPR030378">
    <property type="entry name" value="G_CP_dom"/>
</dbReference>
<proteinExistence type="inferred from homology"/>
<dbReference type="GO" id="GO:0005730">
    <property type="term" value="C:nucleolus"/>
    <property type="evidence" value="ECO:0007669"/>
    <property type="project" value="UniProtKB-SubCell"/>
</dbReference>
<dbReference type="PRINTS" id="PR00326">
    <property type="entry name" value="GTP1OBG"/>
</dbReference>
<dbReference type="EMBL" id="JALLBG020000062">
    <property type="protein sequence ID" value="KAL3768754.1"/>
    <property type="molecule type" value="Genomic_DNA"/>
</dbReference>
<comment type="function">
    <text evidence="5">GTPase that associates with pre-60S ribosomal subunits in the nucleolus and is required for their nuclear export and maturation.</text>
</comment>
<evidence type="ECO:0000256" key="6">
    <source>
        <dbReference type="SAM" id="MobiDB-lite"/>
    </source>
</evidence>
<evidence type="ECO:0000313" key="8">
    <source>
        <dbReference type="EMBL" id="KAL3768754.1"/>
    </source>
</evidence>
<dbReference type="Proteomes" id="UP001530293">
    <property type="component" value="Unassembled WGS sequence"/>
</dbReference>
<keyword evidence="2 5" id="KW-0547">Nucleotide-binding</keyword>
<dbReference type="InterPro" id="IPR023179">
    <property type="entry name" value="GTP-bd_ortho_bundle_sf"/>
</dbReference>
<evidence type="ECO:0000256" key="1">
    <source>
        <dbReference type="ARBA" id="ARBA00004604"/>
    </source>
</evidence>
<feature type="region of interest" description="Disordered" evidence="6">
    <location>
        <begin position="568"/>
        <end position="626"/>
    </location>
</feature>
<dbReference type="InterPro" id="IPR006073">
    <property type="entry name" value="GTP-bd"/>
</dbReference>
<dbReference type="Pfam" id="PF01926">
    <property type="entry name" value="MMR_HSR1"/>
    <property type="match status" value="1"/>
</dbReference>
<keyword evidence="4 5" id="KW-0539">Nucleus</keyword>
<dbReference type="AlphaFoldDB" id="A0ABD3MXW5"/>
<evidence type="ECO:0000256" key="2">
    <source>
        <dbReference type="ARBA" id="ARBA00022741"/>
    </source>
</evidence>
<evidence type="ECO:0000256" key="5">
    <source>
        <dbReference type="RuleBase" id="RU364023"/>
    </source>
</evidence>
<evidence type="ECO:0000256" key="3">
    <source>
        <dbReference type="ARBA" id="ARBA00023134"/>
    </source>
</evidence>
<feature type="domain" description="CP-type G" evidence="7">
    <location>
        <begin position="278"/>
        <end position="439"/>
    </location>
</feature>
<dbReference type="InterPro" id="IPR050755">
    <property type="entry name" value="TRAFAC_YlqF/YawG_RiboMat"/>
</dbReference>
<accession>A0ABD3MXW5</accession>
<feature type="compositionally biased region" description="Polar residues" evidence="6">
    <location>
        <begin position="9"/>
        <end position="34"/>
    </location>
</feature>
<dbReference type="InterPro" id="IPR012971">
    <property type="entry name" value="NOG2_N_dom"/>
</dbReference>
<sequence>MAKTGYKYTKQQPAKGSRNMLTKSAASSKLNRTAPSRGDNGHMRTNATISRLKMYNNGKAIRNKEGKVVGGQFMMADRAGDTKITASTGRIAPDRRWFGNTRVVDPTELDKFREEMTSSMADPYSVVVKRKQLPMGLLKDVAEQTKAGKNNSGLLANEPFEHTFGGKSRRKRVKVEQFMIGRTSKMDDIGADNDDEEIYKGGQAEPANVLPTDDASGYGALFAAAQKSQDTYAKVNDRVGIVPWGKDTNLTKTEGEGVDWVHSKKDDLFLKGQSKRIWGEFYKVVDCSDVILHIIDARNVPGTRCTMIEKHIAKNAPHKHLVFVLNKIDLVPNWVAKRWIGELSQVRPTIAFHASMTHAFGKGALISLLRQFGKLNSDKKQISVGVIGYPNVGKSSVINTLISKKSCKVAPIPGETKIWQYITLFRNIYLIDCPGVVVDTAGDTEIDSVLKGVVRAERLESPEDYIDAIQEAVKREHIAAMYGIPKSGDDTWNSSGELLEKIALKSGRLMKGGEPCLRTAAIMMINDFQRGKLPHYVAPPELKEDEKVPSTSETAKIEGVTLEVQNLDSVQRGTELVDEEKGDGADEGESESNEDIDQEGENGSNDEESVTEGAGGTMLVGAGDWD</sequence>
<feature type="compositionally biased region" description="Acidic residues" evidence="6">
    <location>
        <begin position="576"/>
        <end position="610"/>
    </location>
</feature>
<dbReference type="PANTHER" id="PTHR11089">
    <property type="entry name" value="GTP-BINDING PROTEIN-RELATED"/>
    <property type="match status" value="1"/>
</dbReference>
<keyword evidence="3 5" id="KW-0342">GTP-binding</keyword>
<dbReference type="SUPFAM" id="SSF52540">
    <property type="entry name" value="P-loop containing nucleoside triphosphate hydrolases"/>
    <property type="match status" value="1"/>
</dbReference>
<evidence type="ECO:0000259" key="7">
    <source>
        <dbReference type="PROSITE" id="PS51721"/>
    </source>
</evidence>
<comment type="caution">
    <text evidence="8">The sequence shown here is derived from an EMBL/GenBank/DDBJ whole genome shotgun (WGS) entry which is preliminary data.</text>
</comment>
<dbReference type="Pfam" id="PF08153">
    <property type="entry name" value="NGP1NT"/>
    <property type="match status" value="1"/>
</dbReference>
<organism evidence="8 9">
    <name type="scientific">Discostella pseudostelligera</name>
    <dbReference type="NCBI Taxonomy" id="259834"/>
    <lineage>
        <taxon>Eukaryota</taxon>
        <taxon>Sar</taxon>
        <taxon>Stramenopiles</taxon>
        <taxon>Ochrophyta</taxon>
        <taxon>Bacillariophyta</taxon>
        <taxon>Coscinodiscophyceae</taxon>
        <taxon>Thalassiosirophycidae</taxon>
        <taxon>Stephanodiscales</taxon>
        <taxon>Stephanodiscaceae</taxon>
        <taxon>Discostella</taxon>
    </lineage>
</organism>
<dbReference type="PANTHER" id="PTHR11089:SF9">
    <property type="entry name" value="NUCLEOLAR GTP-BINDING PROTEIN 2"/>
    <property type="match status" value="1"/>
</dbReference>
<dbReference type="FunFam" id="3.40.50.300:FF:000559">
    <property type="entry name" value="Nuclear/nucleolar GTPase 2"/>
    <property type="match status" value="1"/>
</dbReference>
<evidence type="ECO:0000256" key="4">
    <source>
        <dbReference type="ARBA" id="ARBA00023242"/>
    </source>
</evidence>
<name>A0ABD3MXW5_9STRA</name>
<dbReference type="InterPro" id="IPR027417">
    <property type="entry name" value="P-loop_NTPase"/>
</dbReference>
<evidence type="ECO:0000313" key="9">
    <source>
        <dbReference type="Proteomes" id="UP001530293"/>
    </source>
</evidence>
<dbReference type="Gene3D" id="1.10.1580.10">
    <property type="match status" value="1"/>
</dbReference>
<dbReference type="GO" id="GO:0005525">
    <property type="term" value="F:GTP binding"/>
    <property type="evidence" value="ECO:0007669"/>
    <property type="project" value="UniProtKB-KW"/>
</dbReference>
<reference evidence="8 9" key="1">
    <citation type="submission" date="2024-10" db="EMBL/GenBank/DDBJ databases">
        <title>Updated reference genomes for cyclostephanoid diatoms.</title>
        <authorList>
            <person name="Roberts W.R."/>
            <person name="Alverson A.J."/>
        </authorList>
    </citation>
    <scope>NUCLEOTIDE SEQUENCE [LARGE SCALE GENOMIC DNA]</scope>
    <source>
        <strain evidence="8 9">AJA232-27</strain>
    </source>
</reference>
<comment type="subcellular location">
    <subcellularLocation>
        <location evidence="1 5">Nucleus</location>
        <location evidence="1 5">Nucleolus</location>
    </subcellularLocation>
</comment>
<keyword evidence="9" id="KW-1185">Reference proteome</keyword>
<dbReference type="PROSITE" id="PS51721">
    <property type="entry name" value="G_CP"/>
    <property type="match status" value="1"/>
</dbReference>
<comment type="similarity">
    <text evidence="5">Belongs to the TRAFAC class YlqF/YawG GTPase family. NOG2 subfamily.</text>
</comment>
<protein>
    <recommendedName>
        <fullName evidence="5">Nucleolar GTP-binding protein 2</fullName>
    </recommendedName>
</protein>
<feature type="region of interest" description="Disordered" evidence="6">
    <location>
        <begin position="1"/>
        <end position="45"/>
    </location>
</feature>
<dbReference type="Gene3D" id="3.40.50.300">
    <property type="entry name" value="P-loop containing nucleotide triphosphate hydrolases"/>
    <property type="match status" value="1"/>
</dbReference>
<dbReference type="InterPro" id="IPR024929">
    <property type="entry name" value="GNL2_CP_dom"/>
</dbReference>
<gene>
    <name evidence="8" type="ORF">ACHAWU_006855</name>
</gene>